<evidence type="ECO:0000313" key="1">
    <source>
        <dbReference type="EMBL" id="CUI73941.1"/>
    </source>
</evidence>
<gene>
    <name evidence="1" type="ORF">ERS370000_01477</name>
</gene>
<dbReference type="AlphaFoldDB" id="A0AAD2IXG6"/>
<dbReference type="RefSeq" id="WP_258956133.1">
    <property type="nucleotide sequence ID" value="NZ_CYTK01000002.1"/>
</dbReference>
<proteinExistence type="predicted"/>
<organism evidence="1 2">
    <name type="scientific">Achromobacter aegrifaciens</name>
    <dbReference type="NCBI Taxonomy" id="1287736"/>
    <lineage>
        <taxon>Bacteria</taxon>
        <taxon>Pseudomonadati</taxon>
        <taxon>Pseudomonadota</taxon>
        <taxon>Betaproteobacteria</taxon>
        <taxon>Burkholderiales</taxon>
        <taxon>Alcaligenaceae</taxon>
        <taxon>Achromobacter</taxon>
    </lineage>
</organism>
<protein>
    <submittedName>
        <fullName evidence="1">Uncharacterized protein</fullName>
    </submittedName>
</protein>
<accession>A0AAD2IXG6</accession>
<dbReference type="EMBL" id="CYTK01000002">
    <property type="protein sequence ID" value="CUI73941.1"/>
    <property type="molecule type" value="Genomic_DNA"/>
</dbReference>
<reference evidence="1 2" key="1">
    <citation type="submission" date="2015-09" db="EMBL/GenBank/DDBJ databases">
        <authorList>
            <consortium name="Pathogen Informatics"/>
        </authorList>
    </citation>
    <scope>NUCLEOTIDE SEQUENCE [LARGE SCALE GENOMIC DNA]</scope>
    <source>
        <strain evidence="1 2">2789STDY5608625</strain>
    </source>
</reference>
<comment type="caution">
    <text evidence="1">The sequence shown here is derived from an EMBL/GenBank/DDBJ whole genome shotgun (WGS) entry which is preliminary data.</text>
</comment>
<sequence length="43" mass="4862">MRKLLLVLILFAGGLAHELRNPLNCQTITARNDSGARRQKRES</sequence>
<evidence type="ECO:0000313" key="2">
    <source>
        <dbReference type="Proteomes" id="UP000044098"/>
    </source>
</evidence>
<dbReference type="Proteomes" id="UP000044098">
    <property type="component" value="Unassembled WGS sequence"/>
</dbReference>
<name>A0AAD2IXG6_ACHAE</name>